<feature type="transmembrane region" description="Helical" evidence="5">
    <location>
        <begin position="38"/>
        <end position="60"/>
    </location>
</feature>
<dbReference type="PANTHER" id="PTHR23526">
    <property type="entry name" value="INTEGRAL MEMBRANE TRANSPORT PROTEIN-RELATED"/>
    <property type="match status" value="1"/>
</dbReference>
<evidence type="ECO:0000259" key="6">
    <source>
        <dbReference type="PROSITE" id="PS50850"/>
    </source>
</evidence>
<feature type="transmembrane region" description="Helical" evidence="5">
    <location>
        <begin position="321"/>
        <end position="344"/>
    </location>
</feature>
<dbReference type="InterPro" id="IPR020846">
    <property type="entry name" value="MFS_dom"/>
</dbReference>
<feature type="transmembrane region" description="Helical" evidence="5">
    <location>
        <begin position="177"/>
        <end position="199"/>
    </location>
</feature>
<evidence type="ECO:0000313" key="8">
    <source>
        <dbReference type="Proteomes" id="UP000050544"/>
    </source>
</evidence>
<dbReference type="AlphaFoldDB" id="A0A0P6XWC1"/>
<dbReference type="PANTHER" id="PTHR23526:SF1">
    <property type="entry name" value="MAJOR FACILITATOR SUPERFAMILY MFS_1"/>
    <property type="match status" value="1"/>
</dbReference>
<evidence type="ECO:0000256" key="1">
    <source>
        <dbReference type="ARBA" id="ARBA00004651"/>
    </source>
</evidence>
<evidence type="ECO:0000313" key="7">
    <source>
        <dbReference type="EMBL" id="KPL84487.1"/>
    </source>
</evidence>
<dbReference type="RefSeq" id="WP_054521018.1">
    <property type="nucleotide sequence ID" value="NZ_LGKO01000002.1"/>
</dbReference>
<dbReference type="PROSITE" id="PS50850">
    <property type="entry name" value="MFS"/>
    <property type="match status" value="1"/>
</dbReference>
<dbReference type="GO" id="GO:0022857">
    <property type="term" value="F:transmembrane transporter activity"/>
    <property type="evidence" value="ECO:0007669"/>
    <property type="project" value="InterPro"/>
</dbReference>
<proteinExistence type="predicted"/>
<dbReference type="Gene3D" id="1.20.1250.20">
    <property type="entry name" value="MFS general substrate transporter like domains"/>
    <property type="match status" value="2"/>
</dbReference>
<evidence type="ECO:0000256" key="5">
    <source>
        <dbReference type="SAM" id="Phobius"/>
    </source>
</evidence>
<feature type="transmembrane region" description="Helical" evidence="5">
    <location>
        <begin position="145"/>
        <end position="171"/>
    </location>
</feature>
<feature type="transmembrane region" description="Helical" evidence="5">
    <location>
        <begin position="12"/>
        <end position="32"/>
    </location>
</feature>
<feature type="transmembrane region" description="Helical" evidence="5">
    <location>
        <begin position="110"/>
        <end position="133"/>
    </location>
</feature>
<accession>A0A0P6XWC1</accession>
<dbReference type="SUPFAM" id="SSF103473">
    <property type="entry name" value="MFS general substrate transporter"/>
    <property type="match status" value="1"/>
</dbReference>
<feature type="domain" description="Major facilitator superfamily (MFS) profile" evidence="6">
    <location>
        <begin position="232"/>
        <end position="422"/>
    </location>
</feature>
<feature type="transmembrane region" description="Helical" evidence="5">
    <location>
        <begin position="268"/>
        <end position="286"/>
    </location>
</feature>
<sequence>MDTEIRRHFRFNFWVNLLDGGFFGFALGFASFSTVLPLYVATMSDSAVLVGLIPAIHIVGWQLPQLFTAQRVQALNRFKPWVLSMTIHERIPFLFLGLIAWLSPTLEKTTALWLTFVLLTWQGLGGGLTANAWQNMIGKIIPSEYRATFFGVQSAGANLLGSAGAALAGLILERLAFPGNFALCFLLASLMMGLSFLFISLTREPEHQVETRVGDSKAFWAEVRIILTQDKPFTWYLVGRIIFQFSMMAFAFYTVYAVQERGMGKFEAGIMTSVLFITQVIANPLLGWLADRWKRQPVLEFGAFAVVLSALLAWLAPALNWFYLVMILTGIANTVFWAIGLAITLEFGPESQRPTYVGLANTLIAPAAALSPLVGGWLADQWGYPATFAASAFLGLIALGVLHFFVRSPEREHSASTTPTSG</sequence>
<protein>
    <recommendedName>
        <fullName evidence="6">Major facilitator superfamily (MFS) profile domain-containing protein</fullName>
    </recommendedName>
</protein>
<dbReference type="InterPro" id="IPR052528">
    <property type="entry name" value="Sugar_transport-like"/>
</dbReference>
<comment type="caution">
    <text evidence="7">The sequence shown here is derived from an EMBL/GenBank/DDBJ whole genome shotgun (WGS) entry which is preliminary data.</text>
</comment>
<dbReference type="EMBL" id="LGKO01000002">
    <property type="protein sequence ID" value="KPL84487.1"/>
    <property type="molecule type" value="Genomic_DNA"/>
</dbReference>
<keyword evidence="2 5" id="KW-0812">Transmembrane</keyword>
<dbReference type="OrthoDB" id="142704at2"/>
<keyword evidence="8" id="KW-1185">Reference proteome</keyword>
<name>A0A0P6XWC1_9CHLR</name>
<feature type="transmembrane region" description="Helical" evidence="5">
    <location>
        <begin position="356"/>
        <end position="378"/>
    </location>
</feature>
<dbReference type="Proteomes" id="UP000050544">
    <property type="component" value="Unassembled WGS sequence"/>
</dbReference>
<feature type="transmembrane region" description="Helical" evidence="5">
    <location>
        <begin position="384"/>
        <end position="406"/>
    </location>
</feature>
<keyword evidence="4 5" id="KW-0472">Membrane</keyword>
<dbReference type="Pfam" id="PF07690">
    <property type="entry name" value="MFS_1"/>
    <property type="match status" value="1"/>
</dbReference>
<keyword evidence="3 5" id="KW-1133">Transmembrane helix</keyword>
<comment type="subcellular location">
    <subcellularLocation>
        <location evidence="1">Cell membrane</location>
        <topology evidence="1">Multi-pass membrane protein</topology>
    </subcellularLocation>
</comment>
<evidence type="ECO:0000256" key="2">
    <source>
        <dbReference type="ARBA" id="ARBA00022692"/>
    </source>
</evidence>
<gene>
    <name evidence="7" type="ORF">SE15_05200</name>
</gene>
<dbReference type="STRING" id="869279.SE15_05200"/>
<reference evidence="7 8" key="1">
    <citation type="submission" date="2015-07" db="EMBL/GenBank/DDBJ databases">
        <title>Whole genome sequence of Thermanaerothrix daxensis DSM 23592.</title>
        <authorList>
            <person name="Hemp J."/>
            <person name="Ward L.M."/>
            <person name="Pace L.A."/>
            <person name="Fischer W.W."/>
        </authorList>
    </citation>
    <scope>NUCLEOTIDE SEQUENCE [LARGE SCALE GENOMIC DNA]</scope>
    <source>
        <strain evidence="7 8">GNS-1</strain>
    </source>
</reference>
<feature type="transmembrane region" description="Helical" evidence="5">
    <location>
        <begin position="298"/>
        <end position="315"/>
    </location>
</feature>
<dbReference type="InterPro" id="IPR011701">
    <property type="entry name" value="MFS"/>
</dbReference>
<organism evidence="7 8">
    <name type="scientific">Thermanaerothrix daxensis</name>
    <dbReference type="NCBI Taxonomy" id="869279"/>
    <lineage>
        <taxon>Bacteria</taxon>
        <taxon>Bacillati</taxon>
        <taxon>Chloroflexota</taxon>
        <taxon>Anaerolineae</taxon>
        <taxon>Anaerolineales</taxon>
        <taxon>Anaerolineaceae</taxon>
        <taxon>Thermanaerothrix</taxon>
    </lineage>
</organism>
<dbReference type="InterPro" id="IPR036259">
    <property type="entry name" value="MFS_trans_sf"/>
</dbReference>
<feature type="transmembrane region" description="Helical" evidence="5">
    <location>
        <begin position="81"/>
        <end position="104"/>
    </location>
</feature>
<evidence type="ECO:0000256" key="3">
    <source>
        <dbReference type="ARBA" id="ARBA00022989"/>
    </source>
</evidence>
<feature type="transmembrane region" description="Helical" evidence="5">
    <location>
        <begin position="233"/>
        <end position="256"/>
    </location>
</feature>
<dbReference type="GO" id="GO:0005886">
    <property type="term" value="C:plasma membrane"/>
    <property type="evidence" value="ECO:0007669"/>
    <property type="project" value="UniProtKB-SubCell"/>
</dbReference>
<evidence type="ECO:0000256" key="4">
    <source>
        <dbReference type="ARBA" id="ARBA00023136"/>
    </source>
</evidence>